<evidence type="ECO:0000313" key="2">
    <source>
        <dbReference type="EMBL" id="GJN19659.1"/>
    </source>
</evidence>
<dbReference type="EMBL" id="BQKI01000074">
    <property type="protein sequence ID" value="GJN19659.1"/>
    <property type="molecule type" value="Genomic_DNA"/>
</dbReference>
<protein>
    <submittedName>
        <fullName evidence="2">Uncharacterized protein</fullName>
    </submittedName>
</protein>
<dbReference type="Proteomes" id="UP001054889">
    <property type="component" value="Unassembled WGS sequence"/>
</dbReference>
<organism evidence="2 3">
    <name type="scientific">Eleusine coracana subsp. coracana</name>
    <dbReference type="NCBI Taxonomy" id="191504"/>
    <lineage>
        <taxon>Eukaryota</taxon>
        <taxon>Viridiplantae</taxon>
        <taxon>Streptophyta</taxon>
        <taxon>Embryophyta</taxon>
        <taxon>Tracheophyta</taxon>
        <taxon>Spermatophyta</taxon>
        <taxon>Magnoliopsida</taxon>
        <taxon>Liliopsida</taxon>
        <taxon>Poales</taxon>
        <taxon>Poaceae</taxon>
        <taxon>PACMAD clade</taxon>
        <taxon>Chloridoideae</taxon>
        <taxon>Cynodonteae</taxon>
        <taxon>Eleusininae</taxon>
        <taxon>Eleusine</taxon>
    </lineage>
</organism>
<feature type="compositionally biased region" description="Polar residues" evidence="1">
    <location>
        <begin position="1"/>
        <end position="10"/>
    </location>
</feature>
<reference evidence="2" key="1">
    <citation type="journal article" date="2018" name="DNA Res.">
        <title>Multiple hybrid de novo genome assembly of finger millet, an orphan allotetraploid crop.</title>
        <authorList>
            <person name="Hatakeyama M."/>
            <person name="Aluri S."/>
            <person name="Balachadran M.T."/>
            <person name="Sivarajan S.R."/>
            <person name="Patrignani A."/>
            <person name="Gruter S."/>
            <person name="Poveda L."/>
            <person name="Shimizu-Inatsugi R."/>
            <person name="Baeten J."/>
            <person name="Francoijs K.J."/>
            <person name="Nataraja K.N."/>
            <person name="Reddy Y.A.N."/>
            <person name="Phadnis S."/>
            <person name="Ravikumar R.L."/>
            <person name="Schlapbach R."/>
            <person name="Sreeman S.M."/>
            <person name="Shimizu K.K."/>
        </authorList>
    </citation>
    <scope>NUCLEOTIDE SEQUENCE</scope>
</reference>
<name>A0AAV5E959_ELECO</name>
<reference evidence="2" key="2">
    <citation type="submission" date="2021-12" db="EMBL/GenBank/DDBJ databases">
        <title>Resequencing data analysis of finger millet.</title>
        <authorList>
            <person name="Hatakeyama M."/>
            <person name="Aluri S."/>
            <person name="Balachadran M.T."/>
            <person name="Sivarajan S.R."/>
            <person name="Poveda L."/>
            <person name="Shimizu-Inatsugi R."/>
            <person name="Schlapbach R."/>
            <person name="Sreeman S.M."/>
            <person name="Shimizu K.K."/>
        </authorList>
    </citation>
    <scope>NUCLEOTIDE SEQUENCE</scope>
</reference>
<comment type="caution">
    <text evidence="2">The sequence shown here is derived from an EMBL/GenBank/DDBJ whole genome shotgun (WGS) entry which is preliminary data.</text>
</comment>
<gene>
    <name evidence="2" type="primary">gb06958</name>
    <name evidence="2" type="ORF">PR202_gb06958</name>
</gene>
<keyword evidence="3" id="KW-1185">Reference proteome</keyword>
<evidence type="ECO:0000256" key="1">
    <source>
        <dbReference type="SAM" id="MobiDB-lite"/>
    </source>
</evidence>
<evidence type="ECO:0000313" key="3">
    <source>
        <dbReference type="Proteomes" id="UP001054889"/>
    </source>
</evidence>
<dbReference type="AlphaFoldDB" id="A0AAV5E959"/>
<accession>A0AAV5E959</accession>
<feature type="region of interest" description="Disordered" evidence="1">
    <location>
        <begin position="1"/>
        <end position="24"/>
    </location>
</feature>
<proteinExistence type="predicted"/>
<sequence>MNPSPSQSAPPLSEPACRSGTMEDGEASAAAFEAALGLNPRYLIDETLDIVDDIGHDAIQYARQLRPLRISSPRLEFLLLPHSSPDSGLNFHFRSRFSREAATEGVLGATKAAQKAAELDRVSGGLLYCYGWED</sequence>